<reference evidence="10" key="1">
    <citation type="submission" date="2019-06" db="EMBL/GenBank/DDBJ databases">
        <title>Gordonia isolated from sludge of a wastewater treatment plant.</title>
        <authorList>
            <person name="Tamura T."/>
            <person name="Aoyama K."/>
            <person name="Kang Y."/>
            <person name="Saito S."/>
            <person name="Akiyama N."/>
            <person name="Yazawa K."/>
            <person name="Gonoi T."/>
            <person name="Mikami Y."/>
        </authorList>
    </citation>
    <scope>NUCLEOTIDE SEQUENCE [LARGE SCALE GENOMIC DNA]</scope>
    <source>
        <strain evidence="10">NBRC 107696</strain>
    </source>
</reference>
<dbReference type="NCBIfam" id="TIGR03920">
    <property type="entry name" value="T7SS_EccD"/>
    <property type="match status" value="1"/>
</dbReference>
<feature type="transmembrane region" description="Helical" evidence="7">
    <location>
        <begin position="342"/>
        <end position="361"/>
    </location>
</feature>
<dbReference type="Pfam" id="PF19053">
    <property type="entry name" value="EccD"/>
    <property type="match status" value="1"/>
</dbReference>
<protein>
    <recommendedName>
        <fullName evidence="8">EccD-like transmembrane domain-containing protein</fullName>
    </recommendedName>
</protein>
<dbReference type="AlphaFoldDB" id="A0A7I9V9T7"/>
<keyword evidence="10" id="KW-1185">Reference proteome</keyword>
<comment type="subcellular location">
    <subcellularLocation>
        <location evidence="1">Cell membrane</location>
        <topology evidence="1">Multi-pass membrane protein</topology>
    </subcellularLocation>
</comment>
<evidence type="ECO:0000259" key="8">
    <source>
        <dbReference type="Pfam" id="PF19053"/>
    </source>
</evidence>
<name>A0A7I9V9T7_9ACTN</name>
<dbReference type="GO" id="GO:0005886">
    <property type="term" value="C:plasma membrane"/>
    <property type="evidence" value="ECO:0007669"/>
    <property type="project" value="UniProtKB-SubCell"/>
</dbReference>
<feature type="transmembrane region" description="Helical" evidence="7">
    <location>
        <begin position="227"/>
        <end position="246"/>
    </location>
</feature>
<evidence type="ECO:0000256" key="3">
    <source>
        <dbReference type="ARBA" id="ARBA00022475"/>
    </source>
</evidence>
<keyword evidence="5 7" id="KW-1133">Transmembrane helix</keyword>
<dbReference type="Gene3D" id="3.10.20.90">
    <property type="entry name" value="Phosphatidylinositol 3-kinase Catalytic Subunit, Chain A, domain 1"/>
    <property type="match status" value="1"/>
</dbReference>
<feature type="transmembrane region" description="Helical" evidence="7">
    <location>
        <begin position="395"/>
        <end position="416"/>
    </location>
</feature>
<gene>
    <name evidence="9" type="ORF">nbrc107696_23070</name>
</gene>
<keyword evidence="3" id="KW-1003">Cell membrane</keyword>
<dbReference type="OrthoDB" id="4515685at2"/>
<dbReference type="InterPro" id="IPR006707">
    <property type="entry name" value="T7SS_EccD"/>
</dbReference>
<dbReference type="InterPro" id="IPR044049">
    <property type="entry name" value="EccD_transm"/>
</dbReference>
<organism evidence="9 10">
    <name type="scientific">Gordonia spumicola</name>
    <dbReference type="NCBI Taxonomy" id="589161"/>
    <lineage>
        <taxon>Bacteria</taxon>
        <taxon>Bacillati</taxon>
        <taxon>Actinomycetota</taxon>
        <taxon>Actinomycetes</taxon>
        <taxon>Mycobacteriales</taxon>
        <taxon>Gordoniaceae</taxon>
        <taxon>Gordonia</taxon>
    </lineage>
</organism>
<comment type="caution">
    <text evidence="9">The sequence shown here is derived from an EMBL/GenBank/DDBJ whole genome shotgun (WGS) entry which is preliminary data.</text>
</comment>
<feature type="transmembrane region" description="Helical" evidence="7">
    <location>
        <begin position="252"/>
        <end position="273"/>
    </location>
</feature>
<evidence type="ECO:0000256" key="5">
    <source>
        <dbReference type="ARBA" id="ARBA00022989"/>
    </source>
</evidence>
<dbReference type="Proteomes" id="UP000444960">
    <property type="component" value="Unassembled WGS sequence"/>
</dbReference>
<evidence type="ECO:0000256" key="6">
    <source>
        <dbReference type="ARBA" id="ARBA00023136"/>
    </source>
</evidence>
<feature type="domain" description="EccD-like transmembrane" evidence="8">
    <location>
        <begin position="122"/>
        <end position="484"/>
    </location>
</feature>
<comment type="similarity">
    <text evidence="2">Belongs to the EccD/Snm4 family.</text>
</comment>
<feature type="transmembrane region" description="Helical" evidence="7">
    <location>
        <begin position="151"/>
        <end position="168"/>
    </location>
</feature>
<proteinExistence type="inferred from homology"/>
<evidence type="ECO:0000256" key="2">
    <source>
        <dbReference type="ARBA" id="ARBA00006162"/>
    </source>
</evidence>
<evidence type="ECO:0000256" key="7">
    <source>
        <dbReference type="SAM" id="Phobius"/>
    </source>
</evidence>
<dbReference type="RefSeq" id="WP_161895653.1">
    <property type="nucleotide sequence ID" value="NZ_BJOV01000005.1"/>
</dbReference>
<dbReference type="EMBL" id="BJOV01000005">
    <property type="protein sequence ID" value="GEE01861.1"/>
    <property type="molecule type" value="Genomic_DNA"/>
</dbReference>
<evidence type="ECO:0000313" key="10">
    <source>
        <dbReference type="Proteomes" id="UP000444960"/>
    </source>
</evidence>
<dbReference type="Pfam" id="PF08817">
    <property type="entry name" value="YukD"/>
    <property type="match status" value="1"/>
</dbReference>
<dbReference type="PIRSF" id="PIRSF017804">
    <property type="entry name" value="Secretion_EccD1"/>
    <property type="match status" value="1"/>
</dbReference>
<sequence length="484" mass="47831">MTVATGSVRISVVGGRTQVDLAVPASMPLTSLMPDVLALLRVDEAPREAPGTAAACWTLARIGGDVLSPSESLRDNDVHDGDLLILTDDPPAVPRPTVDDVVAGVAALTADTRSPWTAMSARWTAYGVAVVAACASSTAGAVAAIRGDSTPTLIAGVAAAVLLVAALVGDRLGSDPRTSATFSMAASVFAAAAGFTFGTSGGSRLALAGIAAATVAVIGCRGTGTLLAAHTAIATTGLTAAAVGVVDARWSMPLVSVAAIGAALGVGVLMVAARVAIAAARLPLPPVPASPPPIGDVGSQRSTVDGVDALGPERDDPLGAIADLALGDLDSLAARSAAASSYLTGMVAGATVTTATCTVVAATADPTRVVVVFCAVVAMTLLARGRVHADRIQSATLIAGGASCAIAAPLAVALVADDAASAVTAMITALVVGAAALVAGTVAAHHEFSPLHVRAAEIGHYLVLASMLPLLLWVLDAYRLVREL</sequence>
<accession>A0A7I9V9T7</accession>
<evidence type="ECO:0000256" key="1">
    <source>
        <dbReference type="ARBA" id="ARBA00004651"/>
    </source>
</evidence>
<dbReference type="InterPro" id="IPR024962">
    <property type="entry name" value="YukD-like"/>
</dbReference>
<feature type="transmembrane region" description="Helical" evidence="7">
    <location>
        <begin position="422"/>
        <end position="446"/>
    </location>
</feature>
<keyword evidence="4 7" id="KW-0812">Transmembrane</keyword>
<feature type="transmembrane region" description="Helical" evidence="7">
    <location>
        <begin position="123"/>
        <end position="145"/>
    </location>
</feature>
<feature type="transmembrane region" description="Helical" evidence="7">
    <location>
        <begin position="458"/>
        <end position="475"/>
    </location>
</feature>
<feature type="transmembrane region" description="Helical" evidence="7">
    <location>
        <begin position="367"/>
        <end position="383"/>
    </location>
</feature>
<keyword evidence="6 7" id="KW-0472">Membrane</keyword>
<evidence type="ECO:0000313" key="9">
    <source>
        <dbReference type="EMBL" id="GEE01861.1"/>
    </source>
</evidence>
<evidence type="ECO:0000256" key="4">
    <source>
        <dbReference type="ARBA" id="ARBA00022692"/>
    </source>
</evidence>